<dbReference type="EMBL" id="BAABDS010000010">
    <property type="protein sequence ID" value="GAA3703680.1"/>
    <property type="molecule type" value="Genomic_DNA"/>
</dbReference>
<dbReference type="InterPro" id="IPR035965">
    <property type="entry name" value="PAS-like_dom_sf"/>
</dbReference>
<evidence type="ECO:0000313" key="5">
    <source>
        <dbReference type="Proteomes" id="UP001501479"/>
    </source>
</evidence>
<dbReference type="Pfam" id="PF00563">
    <property type="entry name" value="EAL"/>
    <property type="match status" value="1"/>
</dbReference>
<keyword evidence="5" id="KW-1185">Reference proteome</keyword>
<dbReference type="PROSITE" id="PS50887">
    <property type="entry name" value="GGDEF"/>
    <property type="match status" value="1"/>
</dbReference>
<evidence type="ECO:0000313" key="4">
    <source>
        <dbReference type="EMBL" id="GAA3703680.1"/>
    </source>
</evidence>
<evidence type="ECO:0000259" key="3">
    <source>
        <dbReference type="PROSITE" id="PS50887"/>
    </source>
</evidence>
<evidence type="ECO:0008006" key="6">
    <source>
        <dbReference type="Google" id="ProtNLM"/>
    </source>
</evidence>
<dbReference type="PANTHER" id="PTHR44757:SF2">
    <property type="entry name" value="BIOFILM ARCHITECTURE MAINTENANCE PROTEIN MBAA"/>
    <property type="match status" value="1"/>
</dbReference>
<dbReference type="Pfam" id="PF00989">
    <property type="entry name" value="PAS"/>
    <property type="match status" value="1"/>
</dbReference>
<name>A0ABP7DF66_9GAMM</name>
<dbReference type="InterPro" id="IPR052155">
    <property type="entry name" value="Biofilm_reg_signaling"/>
</dbReference>
<evidence type="ECO:0000259" key="2">
    <source>
        <dbReference type="PROSITE" id="PS50883"/>
    </source>
</evidence>
<dbReference type="SMART" id="SM00267">
    <property type="entry name" value="GGDEF"/>
    <property type="match status" value="1"/>
</dbReference>
<protein>
    <recommendedName>
        <fullName evidence="6">GGDEF domain-containing protein</fullName>
    </recommendedName>
</protein>
<dbReference type="SUPFAM" id="SSF141868">
    <property type="entry name" value="EAL domain-like"/>
    <property type="match status" value="1"/>
</dbReference>
<dbReference type="SMART" id="SM00091">
    <property type="entry name" value="PAS"/>
    <property type="match status" value="1"/>
</dbReference>
<dbReference type="InterPro" id="IPR043128">
    <property type="entry name" value="Rev_trsase/Diguanyl_cyclase"/>
</dbReference>
<dbReference type="SMART" id="SM00052">
    <property type="entry name" value="EAL"/>
    <property type="match status" value="1"/>
</dbReference>
<dbReference type="InterPro" id="IPR029787">
    <property type="entry name" value="Nucleotide_cyclase"/>
</dbReference>
<feature type="domain" description="GGDEF" evidence="3">
    <location>
        <begin position="186"/>
        <end position="320"/>
    </location>
</feature>
<dbReference type="InterPro" id="IPR001633">
    <property type="entry name" value="EAL_dom"/>
</dbReference>
<feature type="domain" description="PAS" evidence="1">
    <location>
        <begin position="29"/>
        <end position="75"/>
    </location>
</feature>
<dbReference type="SUPFAM" id="SSF55785">
    <property type="entry name" value="PYP-like sensor domain (PAS domain)"/>
    <property type="match status" value="1"/>
</dbReference>
<dbReference type="CDD" id="cd01949">
    <property type="entry name" value="GGDEF"/>
    <property type="match status" value="1"/>
</dbReference>
<gene>
    <name evidence="4" type="ORF">GCM10022421_07970</name>
</gene>
<dbReference type="InterPro" id="IPR013767">
    <property type="entry name" value="PAS_fold"/>
</dbReference>
<dbReference type="Proteomes" id="UP001501479">
    <property type="component" value="Unassembled WGS sequence"/>
</dbReference>
<dbReference type="PROSITE" id="PS50883">
    <property type="entry name" value="EAL"/>
    <property type="match status" value="1"/>
</dbReference>
<feature type="domain" description="EAL" evidence="2">
    <location>
        <begin position="329"/>
        <end position="586"/>
    </location>
</feature>
<dbReference type="RefSeq" id="WP_344962627.1">
    <property type="nucleotide sequence ID" value="NZ_BAABDS010000010.1"/>
</dbReference>
<dbReference type="InterPro" id="IPR000014">
    <property type="entry name" value="PAS"/>
</dbReference>
<dbReference type="CDD" id="cd01948">
    <property type="entry name" value="EAL"/>
    <property type="match status" value="1"/>
</dbReference>
<dbReference type="CDD" id="cd00130">
    <property type="entry name" value="PAS"/>
    <property type="match status" value="1"/>
</dbReference>
<dbReference type="NCBIfam" id="TIGR00229">
    <property type="entry name" value="sensory_box"/>
    <property type="match status" value="1"/>
</dbReference>
<dbReference type="NCBIfam" id="TIGR00254">
    <property type="entry name" value="GGDEF"/>
    <property type="match status" value="1"/>
</dbReference>
<dbReference type="InterPro" id="IPR000160">
    <property type="entry name" value="GGDEF_dom"/>
</dbReference>
<dbReference type="InterPro" id="IPR035919">
    <property type="entry name" value="EAL_sf"/>
</dbReference>
<reference evidence="5" key="1">
    <citation type="journal article" date="2019" name="Int. J. Syst. Evol. Microbiol.">
        <title>The Global Catalogue of Microorganisms (GCM) 10K type strain sequencing project: providing services to taxonomists for standard genome sequencing and annotation.</title>
        <authorList>
            <consortium name="The Broad Institute Genomics Platform"/>
            <consortium name="The Broad Institute Genome Sequencing Center for Infectious Disease"/>
            <person name="Wu L."/>
            <person name="Ma J."/>
        </authorList>
    </citation>
    <scope>NUCLEOTIDE SEQUENCE [LARGE SCALE GENOMIC DNA]</scope>
    <source>
        <strain evidence="5">JCM 17329</strain>
    </source>
</reference>
<dbReference type="Gene3D" id="3.20.20.450">
    <property type="entry name" value="EAL domain"/>
    <property type="match status" value="1"/>
</dbReference>
<dbReference type="Gene3D" id="3.30.450.20">
    <property type="entry name" value="PAS domain"/>
    <property type="match status" value="1"/>
</dbReference>
<sequence>MQNTIKYQEDRQPIIELSAPSAGRALKFKRQLLQHVFDHSIESIMVTDEAGIILQVNAAFSEITGYSAEEAIGQTPRLVQSARHEPGFYQQMWLQLQQSGSWSGQVWNRRKSGEVYLQWLNINTLTDDEGRITHRVAIGHDLSGVKSTHHERTLFTFKDPLTQLGNRQLLTSRLDQALAEAERNRIRVGLMVIDVGRLRPVNEELGLAWGDDVLRQQARILQAAVDEADTLVRLQGDQFAVLRHSRAGDVTMAQLADKLLGLLGQPIVLADQNIVSLQPSIGIAIYPRDATDNAGLLQAAEHAHAMAKRGGRNRFQFVDQRQHDLHHRELLIEHSLHHVLNTAAGEGLSLHYQPQVFPGNGQILAMEALLRWEHPRLGAISPAEFIPVAEQSGQSVRLDRWVIEQVCAQIAEWRCHYPQLPVVSINLSAQQFSQPDFADWLQACIKEAGIQAEWLKLEVTETAMMMHKDTCVMMLGRLRELGFKISLDDFGTGYSALACLHQFPLDELKIDRSFMVEASLNERAFMLLKTIVGLAQQLSLSLVVEGVEQQHQLDLLADFGPLMVQGYFFYRPLPVVDVMGLLGERPAS</sequence>
<dbReference type="SUPFAM" id="SSF55073">
    <property type="entry name" value="Nucleotide cyclase"/>
    <property type="match status" value="1"/>
</dbReference>
<comment type="caution">
    <text evidence="4">The sequence shown here is derived from an EMBL/GenBank/DDBJ whole genome shotgun (WGS) entry which is preliminary data.</text>
</comment>
<dbReference type="PANTHER" id="PTHR44757">
    <property type="entry name" value="DIGUANYLATE CYCLASE DGCP"/>
    <property type="match status" value="1"/>
</dbReference>
<accession>A0ABP7DF66</accession>
<dbReference type="PROSITE" id="PS50112">
    <property type="entry name" value="PAS"/>
    <property type="match status" value="1"/>
</dbReference>
<evidence type="ECO:0000259" key="1">
    <source>
        <dbReference type="PROSITE" id="PS50112"/>
    </source>
</evidence>
<proteinExistence type="predicted"/>
<dbReference type="Pfam" id="PF00990">
    <property type="entry name" value="GGDEF"/>
    <property type="match status" value="1"/>
</dbReference>
<organism evidence="4 5">
    <name type="scientific">Oceanisphaera sediminis</name>
    <dbReference type="NCBI Taxonomy" id="981381"/>
    <lineage>
        <taxon>Bacteria</taxon>
        <taxon>Pseudomonadati</taxon>
        <taxon>Pseudomonadota</taxon>
        <taxon>Gammaproteobacteria</taxon>
        <taxon>Aeromonadales</taxon>
        <taxon>Aeromonadaceae</taxon>
        <taxon>Oceanisphaera</taxon>
    </lineage>
</organism>
<dbReference type="Gene3D" id="3.30.70.270">
    <property type="match status" value="1"/>
</dbReference>